<dbReference type="Proteomes" id="UP000230447">
    <property type="component" value="Unassembled WGS sequence"/>
</dbReference>
<dbReference type="EMBL" id="PCSB01000046">
    <property type="protein sequence ID" value="PIP31684.1"/>
    <property type="molecule type" value="Genomic_DNA"/>
</dbReference>
<comment type="caution">
    <text evidence="1">The sequence shown here is derived from an EMBL/GenBank/DDBJ whole genome shotgun (WGS) entry which is preliminary data.</text>
</comment>
<name>A0A2G9ZEU4_9BACT</name>
<protein>
    <recommendedName>
        <fullName evidence="3">Peptidoglycan binding-like domain-containing protein</fullName>
    </recommendedName>
</protein>
<gene>
    <name evidence="1" type="ORF">COX24_02215</name>
</gene>
<dbReference type="InterPro" id="IPR036366">
    <property type="entry name" value="PGBDSf"/>
</dbReference>
<accession>A0A2G9ZEU4</accession>
<evidence type="ECO:0000313" key="1">
    <source>
        <dbReference type="EMBL" id="PIP31684.1"/>
    </source>
</evidence>
<sequence>DDIKCLQALLNQSADTQVAASGVGSSGNETSYFGALTKAAVVKFQEKYAADVLAVYGLTSGTGFVGTTTRAKLNTLLAAPAEEVPAEEVPAEEVPAEEVPAEEVVAPAEGLAIALAADTPAATIVPLSSTNVEYIKVNLTASSDADVTISQMVFTRKGVGSASDFDNVYLYENDNRLTSGRTISSTTQQATFTNLGLKVKAGKTRTISLVAEMAAATAGDVNYFQITASSDITSDATTVSGAFPIAGNSMVLGAQSAGTLTIATSGTPSNPYVGSSQAEVSRFQLTAGANEDVLVKRIILTNGGSVASTVLTNFKLYRGSTLLAEAEGMSNDRVSLTLTDGYTLLKGENRTFSIKADIAGRPDQTIKLYIDYNTDVYGIGKTYGGGAGVTNSFTSSLAPELTLQGGAITISMTGPAAGKMQTTAQDVVMMEYTMTATQDVEVRSTTLYLCWDDTGDGTYNNMTAAVKDDITDVKIINAEIGGAVAGPTDGSGFSLTSTTTVCGATGAYKTWSDYYDINEESPLKLKVTLDLTASDIADTDKIKVVLGTFGASTIKSRITNDYIATTDIVPGSNIAANAMTVQAADLTVALASTPVSGTYITGAKNKELVGFTITAAEASDIEVNTIKVTAYVNKDTSGTFTKDTDGTITAKNLVDSLYLYDGTIAVAGPKSIDSDGYITFTNMSWIVSAGVSKKLVLKGDVTTNAPEEGISDRIKFDIADVSADITCYDPEGRSVTSSGTDAVNGGTADSGIKITLASAGTLWIEASADTPDSDIILMDTTGVTMAKVKFTAVYEGFTVKKIRLDNANSAYDDEITKVTISYLDANNATVTQDSYLSGGSVDFTGMTMYIPKDSARILTVLANINSLSGGADSGDKPKLSFSLDITDDDEFEAVSDSSVTIKDSGVYLDGAANANETIANINDMYVRMTKPTVTLDSAVSGKLNNGVVTLVKFTVAAASGNNVALKKLSFDLAVNDITTAGTLTLSAVKIYRSTALGTALTAVVSDNATTTTPTWTNGSGKTINLMFGSAASGEEVIPAGGSRTYYLKGTVASAGSDTNGNDSITISLKSPDTTAAQNTTGGLDTATNSATTLVEVDDAGTTYACYYVWSDNSQSVLHSSADQTTYKDWTNGYLVNGLPSDSVNLVY</sequence>
<feature type="non-terminal residue" evidence="1">
    <location>
        <position position="1"/>
    </location>
</feature>
<proteinExistence type="predicted"/>
<dbReference type="AlphaFoldDB" id="A0A2G9ZEU4"/>
<evidence type="ECO:0008006" key="3">
    <source>
        <dbReference type="Google" id="ProtNLM"/>
    </source>
</evidence>
<reference evidence="1 2" key="1">
    <citation type="submission" date="2017-09" db="EMBL/GenBank/DDBJ databases">
        <title>Depth-based differentiation of microbial function through sediment-hosted aquifers and enrichment of novel symbionts in the deep terrestrial subsurface.</title>
        <authorList>
            <person name="Probst A.J."/>
            <person name="Ladd B."/>
            <person name="Jarett J.K."/>
            <person name="Geller-Mcgrath D.E."/>
            <person name="Sieber C.M."/>
            <person name="Emerson J.B."/>
            <person name="Anantharaman K."/>
            <person name="Thomas B.C."/>
            <person name="Malmstrom R."/>
            <person name="Stieglmeier M."/>
            <person name="Klingl A."/>
            <person name="Woyke T."/>
            <person name="Ryan C.M."/>
            <person name="Banfield J.F."/>
        </authorList>
    </citation>
    <scope>NUCLEOTIDE SEQUENCE [LARGE SCALE GENOMIC DNA]</scope>
    <source>
        <strain evidence="1">CG23_combo_of_CG06-09_8_20_14_all_37_87_8</strain>
    </source>
</reference>
<evidence type="ECO:0000313" key="2">
    <source>
        <dbReference type="Proteomes" id="UP000230447"/>
    </source>
</evidence>
<dbReference type="Gene3D" id="1.10.101.10">
    <property type="entry name" value="PGBD-like superfamily/PGBD"/>
    <property type="match status" value="1"/>
</dbReference>
<organism evidence="1 2">
    <name type="scientific">bacterium (Candidatus Gribaldobacteria) CG23_combo_of_CG06-09_8_20_14_all_37_87_8</name>
    <dbReference type="NCBI Taxonomy" id="2014278"/>
    <lineage>
        <taxon>Bacteria</taxon>
        <taxon>Candidatus Gribaldobacteria</taxon>
    </lineage>
</organism>